<name>A0A920CPP4_9BACL</name>
<evidence type="ECO:0000313" key="2">
    <source>
        <dbReference type="Proteomes" id="UP000678895"/>
    </source>
</evidence>
<evidence type="ECO:0000313" key="1">
    <source>
        <dbReference type="EMBL" id="GIO44698.1"/>
    </source>
</evidence>
<dbReference type="AlphaFoldDB" id="A0A920CPP4"/>
<proteinExistence type="predicted"/>
<protein>
    <submittedName>
        <fullName evidence="1">Uncharacterized protein</fullName>
    </submittedName>
</protein>
<dbReference type="Proteomes" id="UP000678895">
    <property type="component" value="Unassembled WGS sequence"/>
</dbReference>
<comment type="caution">
    <text evidence="1">The sequence shown here is derived from an EMBL/GenBank/DDBJ whole genome shotgun (WGS) entry which is preliminary data.</text>
</comment>
<dbReference type="EMBL" id="BORS01000021">
    <property type="protein sequence ID" value="GIO44698.1"/>
    <property type="molecule type" value="Genomic_DNA"/>
</dbReference>
<dbReference type="Gene3D" id="3.40.190.10">
    <property type="entry name" value="Periplasmic binding protein-like II"/>
    <property type="match status" value="1"/>
</dbReference>
<reference evidence="1" key="1">
    <citation type="submission" date="2021-03" db="EMBL/GenBank/DDBJ databases">
        <title>Antimicrobial resistance genes in bacteria isolated from Japanese honey, and their potential for conferring macrolide and lincosamide resistance in the American foulbrood pathogen Paenibacillus larvae.</title>
        <authorList>
            <person name="Okamoto M."/>
            <person name="Kumagai M."/>
            <person name="Kanamori H."/>
            <person name="Takamatsu D."/>
        </authorList>
    </citation>
    <scope>NUCLEOTIDE SEQUENCE</scope>
    <source>
        <strain evidence="1">J41TS4</strain>
    </source>
</reference>
<organism evidence="1 2">
    <name type="scientific">Paenibacillus apis</name>
    <dbReference type="NCBI Taxonomy" id="1792174"/>
    <lineage>
        <taxon>Bacteria</taxon>
        <taxon>Bacillati</taxon>
        <taxon>Bacillota</taxon>
        <taxon>Bacilli</taxon>
        <taxon>Bacillales</taxon>
        <taxon>Paenibacillaceae</taxon>
        <taxon>Paenibacillus</taxon>
    </lineage>
</organism>
<dbReference type="SUPFAM" id="SSF53850">
    <property type="entry name" value="Periplasmic binding protein-like II"/>
    <property type="match status" value="1"/>
</dbReference>
<gene>
    <name evidence="1" type="ORF">J41TS4_44560</name>
</gene>
<keyword evidence="2" id="KW-1185">Reference proteome</keyword>
<accession>A0A920CPP4</accession>
<sequence length="48" mass="5565">MVQAKDVRQVLQYVETGNAEEAKALYDYLQTKEALDVFVKYGGRYSYI</sequence>